<accession>A0ABQ3T2Q9</accession>
<dbReference type="Proteomes" id="UP000608522">
    <property type="component" value="Unassembled WGS sequence"/>
</dbReference>
<name>A0ABQ3T2Q9_9ACTN</name>
<comment type="caution">
    <text evidence="1">The sequence shown here is derived from an EMBL/GenBank/DDBJ whole genome shotgun (WGS) entry which is preliminary data.</text>
</comment>
<dbReference type="EMBL" id="BNED01000002">
    <property type="protein sequence ID" value="GHI74675.1"/>
    <property type="molecule type" value="Genomic_DNA"/>
</dbReference>
<sequence length="126" mass="13452">MREEDTLRRLPVDVVAISESVSTILEPRDIPPPAALRGLWLSWLDGHLRLLLSVLDARGQEPPSTGDATLVADAAAYVDDILGDGLEDDAPAAYVQLQELARTCGILLGLATDLTAVPNTTGHSDR</sequence>
<dbReference type="InterPro" id="IPR046300">
    <property type="entry name" value="DUF6415"/>
</dbReference>
<protein>
    <submittedName>
        <fullName evidence="1">Uncharacterized protein</fullName>
    </submittedName>
</protein>
<evidence type="ECO:0000313" key="1">
    <source>
        <dbReference type="EMBL" id="GHI74675.1"/>
    </source>
</evidence>
<reference evidence="2" key="1">
    <citation type="submission" date="2023-07" db="EMBL/GenBank/DDBJ databases">
        <title>Whole genome shotgun sequence of Streptomyces spororaveus NBRC 15456.</title>
        <authorList>
            <person name="Komaki H."/>
            <person name="Tamura T."/>
        </authorList>
    </citation>
    <scope>NUCLEOTIDE SEQUENCE [LARGE SCALE GENOMIC DNA]</scope>
    <source>
        <strain evidence="2">NBRC 15456</strain>
    </source>
</reference>
<gene>
    <name evidence="1" type="ORF">Sspor_02360</name>
</gene>
<dbReference type="Pfam" id="PF19979">
    <property type="entry name" value="DUF6415"/>
    <property type="match status" value="1"/>
</dbReference>
<organism evidence="1 2">
    <name type="scientific">Streptomyces spororaveus</name>
    <dbReference type="NCBI Taxonomy" id="284039"/>
    <lineage>
        <taxon>Bacteria</taxon>
        <taxon>Bacillati</taxon>
        <taxon>Actinomycetota</taxon>
        <taxon>Actinomycetes</taxon>
        <taxon>Kitasatosporales</taxon>
        <taxon>Streptomycetaceae</taxon>
        <taxon>Streptomyces</taxon>
    </lineage>
</organism>
<evidence type="ECO:0000313" key="2">
    <source>
        <dbReference type="Proteomes" id="UP000608522"/>
    </source>
</evidence>
<keyword evidence="2" id="KW-1185">Reference proteome</keyword>
<proteinExistence type="predicted"/>
<dbReference type="RefSeq" id="WP_202197263.1">
    <property type="nucleotide sequence ID" value="NZ_BAAATO010000082.1"/>
</dbReference>